<dbReference type="OrthoDB" id="3990054at2759"/>
<feature type="transmembrane region" description="Helical" evidence="9">
    <location>
        <begin position="32"/>
        <end position="51"/>
    </location>
</feature>
<dbReference type="Pfam" id="PF06775">
    <property type="entry name" value="Seipin"/>
    <property type="match status" value="1"/>
</dbReference>
<keyword evidence="6" id="KW-0443">Lipid metabolism</keyword>
<evidence type="ECO:0000256" key="2">
    <source>
        <dbReference type="ARBA" id="ARBA00022064"/>
    </source>
</evidence>
<comment type="subcellular location">
    <subcellularLocation>
        <location evidence="1">Endoplasmic reticulum membrane</location>
        <topology evidence="1">Multi-pass membrane protein</topology>
    </subcellularLocation>
</comment>
<dbReference type="AlphaFoldDB" id="A0A3S3P2F0"/>
<organism evidence="10 11">
    <name type="scientific">Dinothrombium tinctorium</name>
    <dbReference type="NCBI Taxonomy" id="1965070"/>
    <lineage>
        <taxon>Eukaryota</taxon>
        <taxon>Metazoa</taxon>
        <taxon>Ecdysozoa</taxon>
        <taxon>Arthropoda</taxon>
        <taxon>Chelicerata</taxon>
        <taxon>Arachnida</taxon>
        <taxon>Acari</taxon>
        <taxon>Acariformes</taxon>
        <taxon>Trombidiformes</taxon>
        <taxon>Prostigmata</taxon>
        <taxon>Anystina</taxon>
        <taxon>Parasitengona</taxon>
        <taxon>Trombidioidea</taxon>
        <taxon>Trombidiidae</taxon>
        <taxon>Dinothrombium</taxon>
    </lineage>
</organism>
<feature type="region of interest" description="Disordered" evidence="8">
    <location>
        <begin position="1"/>
        <end position="24"/>
    </location>
</feature>
<reference evidence="10 11" key="1">
    <citation type="journal article" date="2018" name="Gigascience">
        <title>Genomes of trombidid mites reveal novel predicted allergens and laterally-transferred genes associated with secondary metabolism.</title>
        <authorList>
            <person name="Dong X."/>
            <person name="Chaisiri K."/>
            <person name="Xia D."/>
            <person name="Armstrong S.D."/>
            <person name="Fang Y."/>
            <person name="Donnelly M.J."/>
            <person name="Kadowaki T."/>
            <person name="McGarry J.W."/>
            <person name="Darby A.C."/>
            <person name="Makepeace B.L."/>
        </authorList>
    </citation>
    <scope>NUCLEOTIDE SEQUENCE [LARGE SCALE GENOMIC DNA]</scope>
    <source>
        <strain evidence="10">UoL-WK</strain>
    </source>
</reference>
<proteinExistence type="predicted"/>
<keyword evidence="4" id="KW-0256">Endoplasmic reticulum</keyword>
<dbReference type="PANTHER" id="PTHR21212">
    <property type="entry name" value="BERNARDINELLI-SEIP CONGENITAL LIPODYSTROPHY 2 HOMOLOG BSCL2 PROTEIN"/>
    <property type="match status" value="1"/>
</dbReference>
<comment type="caution">
    <text evidence="10">The sequence shown here is derived from an EMBL/GenBank/DDBJ whole genome shotgun (WGS) entry which is preliminary data.</text>
</comment>
<evidence type="ECO:0000256" key="9">
    <source>
        <dbReference type="SAM" id="Phobius"/>
    </source>
</evidence>
<gene>
    <name evidence="10" type="ORF">B4U79_16072</name>
</gene>
<evidence type="ECO:0000256" key="3">
    <source>
        <dbReference type="ARBA" id="ARBA00022692"/>
    </source>
</evidence>
<evidence type="ECO:0000256" key="4">
    <source>
        <dbReference type="ARBA" id="ARBA00022824"/>
    </source>
</evidence>
<dbReference type="STRING" id="1965070.A0A3S3P2F0"/>
<keyword evidence="5 9" id="KW-1133">Transmembrane helix</keyword>
<protein>
    <recommendedName>
        <fullName evidence="2">Seipin</fullName>
    </recommendedName>
</protein>
<feature type="transmembrane region" description="Helical" evidence="9">
    <location>
        <begin position="57"/>
        <end position="82"/>
    </location>
</feature>
<evidence type="ECO:0000313" key="10">
    <source>
        <dbReference type="EMBL" id="RWS10562.1"/>
    </source>
</evidence>
<dbReference type="CDD" id="cd23995">
    <property type="entry name" value="Seipin_BSCL2_like"/>
    <property type="match status" value="1"/>
</dbReference>
<evidence type="ECO:0000256" key="7">
    <source>
        <dbReference type="ARBA" id="ARBA00023136"/>
    </source>
</evidence>
<dbReference type="PANTHER" id="PTHR21212:SF0">
    <property type="entry name" value="SEIPIN"/>
    <property type="match status" value="1"/>
</dbReference>
<accession>A0A3S3P2F0</accession>
<keyword evidence="11" id="KW-1185">Reference proteome</keyword>
<evidence type="ECO:0000313" key="11">
    <source>
        <dbReference type="Proteomes" id="UP000285301"/>
    </source>
</evidence>
<name>A0A3S3P2F0_9ACAR</name>
<evidence type="ECO:0000256" key="5">
    <source>
        <dbReference type="ARBA" id="ARBA00022989"/>
    </source>
</evidence>
<evidence type="ECO:0000256" key="8">
    <source>
        <dbReference type="SAM" id="MobiDB-lite"/>
    </source>
</evidence>
<dbReference type="GO" id="GO:0140042">
    <property type="term" value="P:lipid droplet formation"/>
    <property type="evidence" value="ECO:0007669"/>
    <property type="project" value="UniProtKB-ARBA"/>
</dbReference>
<dbReference type="InterPro" id="IPR009617">
    <property type="entry name" value="Seipin"/>
</dbReference>
<dbReference type="GO" id="GO:0006629">
    <property type="term" value="P:lipid metabolic process"/>
    <property type="evidence" value="ECO:0007669"/>
    <property type="project" value="UniProtKB-KW"/>
</dbReference>
<keyword evidence="7 9" id="KW-0472">Membrane</keyword>
<dbReference type="Proteomes" id="UP000285301">
    <property type="component" value="Unassembled WGS sequence"/>
</dbReference>
<dbReference type="GO" id="GO:0005789">
    <property type="term" value="C:endoplasmic reticulum membrane"/>
    <property type="evidence" value="ECO:0007669"/>
    <property type="project" value="UniProtKB-SubCell"/>
</dbReference>
<sequence length="290" mass="33389">MKENDESEASAVGLQPDSTQPSRSDKRMLAKGFAFVSYCCYCPRLLILFMWKTFRRMTFITICFVSIIWSSTFIYISLYYLFVPTVLHKKVINFQFDSNCLEKCLQPYADVFLSDYKTPTIFSRGQQYMFTVEIHLPESDVNWEQGLFMVKIELFDANQKLITSIARSAMLKYKSPLLRIIEIIVYWPLLITGFKHEEQFLSIPIAENYIDGVVPGVGNAIFARVKIEARQIQVYSSHLVIQANLRGLSVYRIVSSSEEEENECENDFESSGLIGEVEETQEPHSTTHIG</sequence>
<evidence type="ECO:0000256" key="6">
    <source>
        <dbReference type="ARBA" id="ARBA00023098"/>
    </source>
</evidence>
<keyword evidence="3 9" id="KW-0812">Transmembrane</keyword>
<dbReference type="EMBL" id="NCKU01002057">
    <property type="protein sequence ID" value="RWS10562.1"/>
    <property type="molecule type" value="Genomic_DNA"/>
</dbReference>
<evidence type="ECO:0000256" key="1">
    <source>
        <dbReference type="ARBA" id="ARBA00004477"/>
    </source>
</evidence>